<gene>
    <name evidence="1" type="ORF">WUBG_12582</name>
</gene>
<protein>
    <submittedName>
        <fullName evidence="1">Uncharacterized protein</fullName>
    </submittedName>
</protein>
<dbReference type="AlphaFoldDB" id="J9EHM0"/>
<evidence type="ECO:0000313" key="2">
    <source>
        <dbReference type="Proteomes" id="UP000004810"/>
    </source>
</evidence>
<dbReference type="Proteomes" id="UP000004810">
    <property type="component" value="Unassembled WGS sequence"/>
</dbReference>
<reference evidence="2" key="1">
    <citation type="submission" date="2012-08" db="EMBL/GenBank/DDBJ databases">
        <title>The Genome Sequence of Wuchereria bancrofti.</title>
        <authorList>
            <person name="Nutman T.B."/>
            <person name="Fink D.L."/>
            <person name="Russ C."/>
            <person name="Young S."/>
            <person name="Zeng Q."/>
            <person name="Koehrsen M."/>
            <person name="Alvarado L."/>
            <person name="Berlin A."/>
            <person name="Chapman S.B."/>
            <person name="Chen Z."/>
            <person name="Freedman E."/>
            <person name="Gellesch M."/>
            <person name="Goldberg J."/>
            <person name="Griggs A."/>
            <person name="Gujja S."/>
            <person name="Heilman E.R."/>
            <person name="Heiman D."/>
            <person name="Hepburn T."/>
            <person name="Howarth C."/>
            <person name="Jen D."/>
            <person name="Larson L."/>
            <person name="Lewis B."/>
            <person name="Mehta T."/>
            <person name="Park D."/>
            <person name="Pearson M."/>
            <person name="Roberts A."/>
            <person name="Saif S."/>
            <person name="Shea T."/>
            <person name="Shenoy N."/>
            <person name="Sisk P."/>
            <person name="Stolte C."/>
            <person name="Sykes S."/>
            <person name="Walk T."/>
            <person name="White J."/>
            <person name="Yandava C."/>
            <person name="Haas B."/>
            <person name="Henn M.R."/>
            <person name="Nusbaum C."/>
            <person name="Birren B."/>
        </authorList>
    </citation>
    <scope>NUCLEOTIDE SEQUENCE [LARGE SCALE GENOMIC DNA]</scope>
    <source>
        <strain evidence="2">NA</strain>
    </source>
</reference>
<accession>J9EHM0</accession>
<comment type="caution">
    <text evidence="1">The sequence shown here is derived from an EMBL/GenBank/DDBJ whole genome shotgun (WGS) entry which is preliminary data.</text>
</comment>
<organism evidence="1 2">
    <name type="scientific">Wuchereria bancrofti</name>
    <dbReference type="NCBI Taxonomy" id="6293"/>
    <lineage>
        <taxon>Eukaryota</taxon>
        <taxon>Metazoa</taxon>
        <taxon>Ecdysozoa</taxon>
        <taxon>Nematoda</taxon>
        <taxon>Chromadorea</taxon>
        <taxon>Rhabditida</taxon>
        <taxon>Spirurina</taxon>
        <taxon>Spiruromorpha</taxon>
        <taxon>Filarioidea</taxon>
        <taxon>Onchocercidae</taxon>
        <taxon>Wuchereria</taxon>
    </lineage>
</organism>
<proteinExistence type="predicted"/>
<evidence type="ECO:0000313" key="1">
    <source>
        <dbReference type="EMBL" id="EJW76507.1"/>
    </source>
</evidence>
<name>J9EHM0_WUCBA</name>
<dbReference type="EMBL" id="ADBV01008979">
    <property type="protein sequence ID" value="EJW76507.1"/>
    <property type="molecule type" value="Genomic_DNA"/>
</dbReference>
<sequence>MTPTYISLLHVTFQLFRSRVIGKIQNMTSAPFDVMHCYVQNAESLSASSGTSELDGRMKKSR</sequence>